<dbReference type="EMBL" id="JACCJC010000024">
    <property type="protein sequence ID" value="KAF6235479.1"/>
    <property type="molecule type" value="Genomic_DNA"/>
</dbReference>
<name>A0A8H6FVF2_9LECA</name>
<accession>A0A8H6FVF2</accession>
<comment type="caution">
    <text evidence="2">The sequence shown here is derived from an EMBL/GenBank/DDBJ whole genome shotgun (WGS) entry which is preliminary data.</text>
</comment>
<feature type="region of interest" description="Disordered" evidence="1">
    <location>
        <begin position="236"/>
        <end position="316"/>
    </location>
</feature>
<keyword evidence="3" id="KW-1185">Reference proteome</keyword>
<evidence type="ECO:0000313" key="2">
    <source>
        <dbReference type="EMBL" id="KAF6235479.1"/>
    </source>
</evidence>
<proteinExistence type="predicted"/>
<sequence>MSRIPYFSNELSPWPRIHLGEVPSNATAVDQQATFPRLRRGSSQRSGSTPSSIRLRGRASSDAGPVPAKSQVRGRSTSFGSTQEYEDVYRSAPVQRFDRKVSYRKVQELLTLRKQKLKEAERKGDEVEVFRLKNLNLFDDIEGLKIEDDEPKEVKFCGNTTGQPDHHDSTSHVDVFDFGFTPRPKSVSQGHTPTLCWHLKLQYTQGLTVPDEFSQCDIHPTPSPCAFSSSSLTLQSASPSSLSSGSRRSLRHTKVSSIGSSTLRDSSEPSSPATWSSKAIVSEPTSPIKDPSIALNSSEPSFPAEDSPSAPNPDEEDSFLYIAKYIKKHAQGDRQFKEARQSRPQASSADARRSIHIRCTCTNHNCRTYLRGPPSKHCRFCKLPRQQPAIAAAVDRIEEMKRSVLAQGDAGSSAEEPSEADEFRKFEAFQEEMKLVEMYNAETEKRCRSGLWWEGWLIVQDLNRQGIAGSKPFVYERDG</sequence>
<dbReference type="RefSeq" id="XP_037164847.1">
    <property type="nucleotide sequence ID" value="XM_037308073.1"/>
</dbReference>
<protein>
    <submittedName>
        <fullName evidence="2">Uncharacterized protein</fullName>
    </submittedName>
</protein>
<dbReference type="Proteomes" id="UP000578531">
    <property type="component" value="Unassembled WGS sequence"/>
</dbReference>
<gene>
    <name evidence="2" type="ORF">HO173_006162</name>
</gene>
<feature type="compositionally biased region" description="Low complexity" evidence="1">
    <location>
        <begin position="43"/>
        <end position="54"/>
    </location>
</feature>
<evidence type="ECO:0000256" key="1">
    <source>
        <dbReference type="SAM" id="MobiDB-lite"/>
    </source>
</evidence>
<reference evidence="2 3" key="1">
    <citation type="journal article" date="2020" name="Genomics">
        <title>Complete, high-quality genomes from long-read metagenomic sequencing of two wolf lichen thalli reveals enigmatic genome architecture.</title>
        <authorList>
            <person name="McKenzie S.K."/>
            <person name="Walston R.F."/>
            <person name="Allen J.L."/>
        </authorList>
    </citation>
    <scope>NUCLEOTIDE SEQUENCE [LARGE SCALE GENOMIC DNA]</scope>
    <source>
        <strain evidence="2">WasteWater2</strain>
    </source>
</reference>
<feature type="compositionally biased region" description="Low complexity" evidence="1">
    <location>
        <begin position="268"/>
        <end position="277"/>
    </location>
</feature>
<evidence type="ECO:0000313" key="3">
    <source>
        <dbReference type="Proteomes" id="UP000578531"/>
    </source>
</evidence>
<dbReference type="OrthoDB" id="5373303at2759"/>
<organism evidence="2 3">
    <name type="scientific">Letharia columbiana</name>
    <dbReference type="NCBI Taxonomy" id="112416"/>
    <lineage>
        <taxon>Eukaryota</taxon>
        <taxon>Fungi</taxon>
        <taxon>Dikarya</taxon>
        <taxon>Ascomycota</taxon>
        <taxon>Pezizomycotina</taxon>
        <taxon>Lecanoromycetes</taxon>
        <taxon>OSLEUM clade</taxon>
        <taxon>Lecanoromycetidae</taxon>
        <taxon>Lecanorales</taxon>
        <taxon>Lecanorineae</taxon>
        <taxon>Parmeliaceae</taxon>
        <taxon>Letharia</taxon>
    </lineage>
</organism>
<feature type="compositionally biased region" description="Low complexity" evidence="1">
    <location>
        <begin position="236"/>
        <end position="247"/>
    </location>
</feature>
<dbReference type="AlphaFoldDB" id="A0A8H6FVF2"/>
<dbReference type="GeneID" id="59287823"/>
<feature type="compositionally biased region" description="Polar residues" evidence="1">
    <location>
        <begin position="255"/>
        <end position="264"/>
    </location>
</feature>
<feature type="region of interest" description="Disordered" evidence="1">
    <location>
        <begin position="35"/>
        <end position="80"/>
    </location>
</feature>